<feature type="compositionally biased region" description="Basic residues" evidence="1">
    <location>
        <begin position="169"/>
        <end position="183"/>
    </location>
</feature>
<dbReference type="RefSeq" id="WP_182995754.1">
    <property type="nucleotide sequence ID" value="NZ_JABEQJ010000001.1"/>
</dbReference>
<evidence type="ECO:0000313" key="4">
    <source>
        <dbReference type="Proteomes" id="UP000589085"/>
    </source>
</evidence>
<evidence type="ECO:0000256" key="1">
    <source>
        <dbReference type="SAM" id="MobiDB-lite"/>
    </source>
</evidence>
<dbReference type="EMBL" id="JABEQJ010000001">
    <property type="protein sequence ID" value="MBB2158903.1"/>
    <property type="molecule type" value="Genomic_DNA"/>
</dbReference>
<feature type="signal peptide" evidence="2">
    <location>
        <begin position="1"/>
        <end position="26"/>
    </location>
</feature>
<protein>
    <submittedName>
        <fullName evidence="3">Uncharacterized protein</fullName>
    </submittedName>
</protein>
<reference evidence="3 4" key="1">
    <citation type="submission" date="2020-04" db="EMBL/GenBank/DDBJ databases">
        <title>Description of novel Gluconacetobacter.</title>
        <authorList>
            <person name="Sombolestani A."/>
        </authorList>
    </citation>
    <scope>NUCLEOTIDE SEQUENCE [LARGE SCALE GENOMIC DNA]</scope>
    <source>
        <strain evidence="3 4">LMG 19747</strain>
    </source>
</reference>
<feature type="chain" id="PRO_5030574492" evidence="2">
    <location>
        <begin position="27"/>
        <end position="183"/>
    </location>
</feature>
<name>A0A7W4I9S6_9PROT</name>
<gene>
    <name evidence="3" type="ORF">HLH48_01715</name>
</gene>
<evidence type="ECO:0000313" key="3">
    <source>
        <dbReference type="EMBL" id="MBB2158903.1"/>
    </source>
</evidence>
<accession>A0A7W4I9S6</accession>
<dbReference type="Proteomes" id="UP000589085">
    <property type="component" value="Unassembled WGS sequence"/>
</dbReference>
<dbReference type="AlphaFoldDB" id="A0A7W4I9S6"/>
<organism evidence="3 4">
    <name type="scientific">Gluconacetobacter sacchari</name>
    <dbReference type="NCBI Taxonomy" id="92759"/>
    <lineage>
        <taxon>Bacteria</taxon>
        <taxon>Pseudomonadati</taxon>
        <taxon>Pseudomonadota</taxon>
        <taxon>Alphaproteobacteria</taxon>
        <taxon>Acetobacterales</taxon>
        <taxon>Acetobacteraceae</taxon>
        <taxon>Gluconacetobacter</taxon>
    </lineage>
</organism>
<evidence type="ECO:0000256" key="2">
    <source>
        <dbReference type="SAM" id="SignalP"/>
    </source>
</evidence>
<comment type="caution">
    <text evidence="3">The sequence shown here is derived from an EMBL/GenBank/DDBJ whole genome shotgun (WGS) entry which is preliminary data.</text>
</comment>
<keyword evidence="2" id="KW-0732">Signal</keyword>
<proteinExistence type="predicted"/>
<sequence length="183" mass="19885">MTSPIRRAVVAGLVLAGLVNGAAARAAGQCSPSPAHDAFDIYGLQNELMVTALTCGLQDRYNSFTRKFNPSLLETERTLGAYFRATYGRGFQTEFDSYKTQLSLTQSEHGLKSGTALCGQRAAMFDEVAVLESAQDLAHYAQAKDIIQPASYETCAAPARTQHTETRTRARARATRATRSTRS</sequence>
<feature type="region of interest" description="Disordered" evidence="1">
    <location>
        <begin position="159"/>
        <end position="183"/>
    </location>
</feature>